<dbReference type="VEuPathDB" id="FungiDB:PYU1_G012847"/>
<feature type="coiled-coil region" evidence="6">
    <location>
        <begin position="829"/>
        <end position="927"/>
    </location>
</feature>
<keyword evidence="4 6" id="KW-0175">Coiled coil</keyword>
<evidence type="ECO:0000256" key="3">
    <source>
        <dbReference type="ARBA" id="ARBA00022490"/>
    </source>
</evidence>
<feature type="coiled-coil region" evidence="6">
    <location>
        <begin position="625"/>
        <end position="740"/>
    </location>
</feature>
<reference evidence="10" key="1">
    <citation type="journal article" date="2010" name="Genome Biol.">
        <title>Genome sequence of the necrotrophic plant pathogen Pythium ultimum reveals original pathogenicity mechanisms and effector repertoire.</title>
        <authorList>
            <person name="Levesque C.A."/>
            <person name="Brouwer H."/>
            <person name="Cano L."/>
            <person name="Hamilton J.P."/>
            <person name="Holt C."/>
            <person name="Huitema E."/>
            <person name="Raffaele S."/>
            <person name="Robideau G.P."/>
            <person name="Thines M."/>
            <person name="Win J."/>
            <person name="Zerillo M.M."/>
            <person name="Beakes G.W."/>
            <person name="Boore J.L."/>
            <person name="Busam D."/>
            <person name="Dumas B."/>
            <person name="Ferriera S."/>
            <person name="Fuerstenberg S.I."/>
            <person name="Gachon C.M."/>
            <person name="Gaulin E."/>
            <person name="Govers F."/>
            <person name="Grenville-Briggs L."/>
            <person name="Horner N."/>
            <person name="Hostetler J."/>
            <person name="Jiang R.H."/>
            <person name="Johnson J."/>
            <person name="Krajaejun T."/>
            <person name="Lin H."/>
            <person name="Meijer H.J."/>
            <person name="Moore B."/>
            <person name="Morris P."/>
            <person name="Phuntmart V."/>
            <person name="Puiu D."/>
            <person name="Shetty J."/>
            <person name="Stajich J.E."/>
            <person name="Tripathy S."/>
            <person name="Wawra S."/>
            <person name="van West P."/>
            <person name="Whitty B.R."/>
            <person name="Coutinho P.M."/>
            <person name="Henrissat B."/>
            <person name="Martin F."/>
            <person name="Thomas P.D."/>
            <person name="Tyler B.M."/>
            <person name="De Vries R.P."/>
            <person name="Kamoun S."/>
            <person name="Yandell M."/>
            <person name="Tisserat N."/>
            <person name="Buell C.R."/>
        </authorList>
    </citation>
    <scope>NUCLEOTIDE SEQUENCE</scope>
    <source>
        <strain evidence="10">DAOM:BR144</strain>
    </source>
</reference>
<dbReference type="eggNOG" id="ENOG502RA72">
    <property type="taxonomic scope" value="Eukaryota"/>
</dbReference>
<evidence type="ECO:0000313" key="9">
    <source>
        <dbReference type="EnsemblProtists" id="PYU1_T012874"/>
    </source>
</evidence>
<dbReference type="Proteomes" id="UP000019132">
    <property type="component" value="Unassembled WGS sequence"/>
</dbReference>
<keyword evidence="3" id="KW-0963">Cytoplasm</keyword>
<evidence type="ECO:0000256" key="6">
    <source>
        <dbReference type="SAM" id="Coils"/>
    </source>
</evidence>
<feature type="compositionally biased region" description="Basic and acidic residues" evidence="7">
    <location>
        <begin position="1"/>
        <end position="14"/>
    </location>
</feature>
<organism evidence="9 10">
    <name type="scientific">Globisporangium ultimum (strain ATCC 200006 / CBS 805.95 / DAOM BR144)</name>
    <name type="common">Pythium ultimum</name>
    <dbReference type="NCBI Taxonomy" id="431595"/>
    <lineage>
        <taxon>Eukaryota</taxon>
        <taxon>Sar</taxon>
        <taxon>Stramenopiles</taxon>
        <taxon>Oomycota</taxon>
        <taxon>Peronosporomycetes</taxon>
        <taxon>Pythiales</taxon>
        <taxon>Pythiaceae</taxon>
        <taxon>Globisporangium</taxon>
    </lineage>
</organism>
<feature type="compositionally biased region" description="Polar residues" evidence="7">
    <location>
        <begin position="1239"/>
        <end position="1269"/>
    </location>
</feature>
<feature type="domain" description="GRIP" evidence="8">
    <location>
        <begin position="1150"/>
        <end position="1201"/>
    </location>
</feature>
<keyword evidence="10" id="KW-1185">Reference proteome</keyword>
<dbReference type="HOGENOM" id="CLU_268278_0_0_1"/>
<dbReference type="InParanoid" id="K3X6M5"/>
<comment type="subcellular location">
    <subcellularLocation>
        <location evidence="2">Cytoplasm</location>
    </subcellularLocation>
    <subcellularLocation>
        <location evidence="1">Endomembrane system</location>
        <topology evidence="1">Peripheral membrane protein</topology>
    </subcellularLocation>
</comment>
<evidence type="ECO:0000256" key="7">
    <source>
        <dbReference type="SAM" id="MobiDB-lite"/>
    </source>
</evidence>
<feature type="region of interest" description="Disordered" evidence="7">
    <location>
        <begin position="1220"/>
        <end position="1277"/>
    </location>
</feature>
<dbReference type="GO" id="GO:0005794">
    <property type="term" value="C:Golgi apparatus"/>
    <property type="evidence" value="ECO:0007669"/>
    <property type="project" value="TreeGrafter"/>
</dbReference>
<feature type="region of interest" description="Disordered" evidence="7">
    <location>
        <begin position="203"/>
        <end position="222"/>
    </location>
</feature>
<dbReference type="EnsemblProtists" id="PYU1_T012874">
    <property type="protein sequence ID" value="PYU1_T012874"/>
    <property type="gene ID" value="PYU1_G012847"/>
</dbReference>
<feature type="compositionally biased region" description="Acidic residues" evidence="7">
    <location>
        <begin position="494"/>
        <end position="503"/>
    </location>
</feature>
<feature type="region of interest" description="Disordered" evidence="7">
    <location>
        <begin position="58"/>
        <end position="85"/>
    </location>
</feature>
<feature type="region of interest" description="Disordered" evidence="7">
    <location>
        <begin position="239"/>
        <end position="272"/>
    </location>
</feature>
<reference evidence="9" key="3">
    <citation type="submission" date="2015-02" db="UniProtKB">
        <authorList>
            <consortium name="EnsemblProtists"/>
        </authorList>
    </citation>
    <scope>IDENTIFICATION</scope>
    <source>
        <strain evidence="9">DAOM BR144</strain>
    </source>
</reference>
<evidence type="ECO:0000256" key="2">
    <source>
        <dbReference type="ARBA" id="ARBA00004496"/>
    </source>
</evidence>
<dbReference type="STRING" id="431595.K3X6M5"/>
<keyword evidence="5" id="KW-0472">Membrane</keyword>
<evidence type="ECO:0000256" key="5">
    <source>
        <dbReference type="ARBA" id="ARBA00023136"/>
    </source>
</evidence>
<dbReference type="PANTHER" id="PTHR23157">
    <property type="entry name" value="GRIP AND COILED-COIL DOMAIN-CONTAINING PROTEIN 1"/>
    <property type="match status" value="1"/>
</dbReference>
<dbReference type="InterPro" id="IPR051952">
    <property type="entry name" value="Golgi-autophagy_related"/>
</dbReference>
<dbReference type="SMART" id="SM00755">
    <property type="entry name" value="Grip"/>
    <property type="match status" value="1"/>
</dbReference>
<feature type="region of interest" description="Disordered" evidence="7">
    <location>
        <begin position="536"/>
        <end position="562"/>
    </location>
</feature>
<feature type="region of interest" description="Disordered" evidence="7">
    <location>
        <begin position="1"/>
        <end position="20"/>
    </location>
</feature>
<feature type="compositionally biased region" description="Low complexity" evidence="7">
    <location>
        <begin position="59"/>
        <end position="85"/>
    </location>
</feature>
<dbReference type="PROSITE" id="PS50913">
    <property type="entry name" value="GRIP"/>
    <property type="match status" value="1"/>
</dbReference>
<dbReference type="InterPro" id="IPR000237">
    <property type="entry name" value="GRIP_dom"/>
</dbReference>
<evidence type="ECO:0000259" key="8">
    <source>
        <dbReference type="PROSITE" id="PS50913"/>
    </source>
</evidence>
<proteinExistence type="predicted"/>
<dbReference type="AlphaFoldDB" id="K3X6M5"/>
<evidence type="ECO:0000256" key="1">
    <source>
        <dbReference type="ARBA" id="ARBA00004184"/>
    </source>
</evidence>
<dbReference type="PANTHER" id="PTHR23157:SF25">
    <property type="entry name" value="GRIP AND COILED-COIL DOMAIN-CONTAINING PROTEIN 1"/>
    <property type="match status" value="1"/>
</dbReference>
<sequence>MMKKEKLEQMRELGRGGLSKGLTMLRNAAEKAAAAAEAANSASAQNAATNYVAIGPSTSAADDASDASSSASGGSSAGSANGNAGSNKLTYDELVTLSMKLTRQNKMMKAQFQKMQARITQLNVKEADAQVLTDFVANVVGVDLDACQVSESKSDADSAEKADEEAMATIDAKELKERYAILQELNEREHKRIEERLRAELSTLRSDQQTTQRTSSDGGETASLLSFSPVAAAPTPANYDEIDLLGGPTPPRSVSGSAADFADFGASGSSATSREAVAKLEKQLEDAMTQLEKMQEQLQVGAAENEELQKKLNDAAQRTEQVDELTIKNETLEQSVAELKRTVSTFEVAELEWQKRWSEQSDSIAKIQQELQDKMDAEAHLAAENAAIKSKLDEVSSLLAKSKQESFEDGPDVADLQSQLLRLNEELASMQQSLSSAEASISLTEDEKQALSRQIDELNSVLVSKDDELKKVQAELTSLQEDKATLSARKESDSEKDDADDTEILSLKEQITSMASEISAKEEKLVELEKSLALAQSRNENSDTNGEKCSNDDRQEAQSQDDMDQQIANLNQEVESLKQENEILHAKLKQIGESKPAQGSAEEITALLGELEKVKMERAEIDHSVRTLKDKLRVAETEQKTANAEVERCNSLVDALKENTSRLADELESLRREKDEAASKLASLQAELDAAIASKESLEEELGVLRQDTHANLENTLAEVEETKRKVEAVELEKAQMEGRMAEEREYLTSKIEMLVKEFDTVNKKNDELHLSIVEKEKQVQKMAASQSSMTAEMMELQTQLSSMRQDLHMAAEGLEAHATRAEQSDLKRQEIEGKMANMKLQMDSLRDEHRNDFEMLRQEKEAELERVKQDRSVIARKLSELESVRNDMSAKYASLEVEYHEEQQRAAELEAKISQQTTEIGNLSVDLAETKKALSDRMGLATRLQTENMGIAAKQAEQAALIENALREAALHKEKTHEMETKMLEAKNEMERVKRIKEDTVAEMKKVKQEVDQQKQELQAEKEQSAIEFQAAVNAEKEAFKREIERIEAESKVKSKRALQVVLEKEGEIERLTKRLTELEEDVRSGDADNRKIFEFAQLQAKREAESRAQAMQLQDMTDQLQEAYRQIQRLQEEKQNHDQELTALMQTQRREGVNMEYLKNVVVQYMSFRPGSSQQERLVPVLSTLLQFSAGDMKEIKNASSARRSSWTSWATETKDYKPILGDGKGQRHSMIPPSPAGSSTMGSLDSTSRASSFTLPSSDPSAFESHSASERADF</sequence>
<evidence type="ECO:0000313" key="10">
    <source>
        <dbReference type="Proteomes" id="UP000019132"/>
    </source>
</evidence>
<feature type="compositionally biased region" description="Basic and acidic residues" evidence="7">
    <location>
        <begin position="545"/>
        <end position="556"/>
    </location>
</feature>
<accession>K3X6M5</accession>
<dbReference type="Gene3D" id="1.10.220.60">
    <property type="entry name" value="GRIP domain"/>
    <property type="match status" value="1"/>
</dbReference>
<dbReference type="OMA" id="GPNTNRM"/>
<dbReference type="Pfam" id="PF01465">
    <property type="entry name" value="GRIP"/>
    <property type="match status" value="1"/>
</dbReference>
<feature type="compositionally biased region" description="Basic and acidic residues" evidence="7">
    <location>
        <begin position="483"/>
        <end position="493"/>
    </location>
</feature>
<evidence type="ECO:0000256" key="4">
    <source>
        <dbReference type="ARBA" id="ARBA00023054"/>
    </source>
</evidence>
<feature type="coiled-coil region" evidence="6">
    <location>
        <begin position="963"/>
        <end position="1152"/>
    </location>
</feature>
<reference evidence="10" key="2">
    <citation type="submission" date="2010-04" db="EMBL/GenBank/DDBJ databases">
        <authorList>
            <person name="Buell R."/>
            <person name="Hamilton J."/>
            <person name="Hostetler J."/>
        </authorList>
    </citation>
    <scope>NUCLEOTIDE SEQUENCE [LARGE SCALE GENOMIC DNA]</scope>
    <source>
        <strain evidence="10">DAOM:BR144</strain>
    </source>
</reference>
<name>K3X6M5_GLOUD</name>
<feature type="region of interest" description="Disordered" evidence="7">
    <location>
        <begin position="483"/>
        <end position="503"/>
    </location>
</feature>
<protein>
    <recommendedName>
        <fullName evidence="8">GRIP domain-containing protein</fullName>
    </recommendedName>
</protein>
<dbReference type="EMBL" id="GL376581">
    <property type="status" value="NOT_ANNOTATED_CDS"/>
    <property type="molecule type" value="Genomic_DNA"/>
</dbReference>